<name>A0A812NP74_SYMPI</name>
<organism evidence="1 2">
    <name type="scientific">Symbiodinium pilosum</name>
    <name type="common">Dinoflagellate</name>
    <dbReference type="NCBI Taxonomy" id="2952"/>
    <lineage>
        <taxon>Eukaryota</taxon>
        <taxon>Sar</taxon>
        <taxon>Alveolata</taxon>
        <taxon>Dinophyceae</taxon>
        <taxon>Suessiales</taxon>
        <taxon>Symbiodiniaceae</taxon>
        <taxon>Symbiodinium</taxon>
    </lineage>
</organism>
<accession>A0A812NP74</accession>
<protein>
    <submittedName>
        <fullName evidence="1">Uncharacterized protein</fullName>
    </submittedName>
</protein>
<dbReference type="EMBL" id="CAJNIZ010011201">
    <property type="protein sequence ID" value="CAE7316487.1"/>
    <property type="molecule type" value="Genomic_DNA"/>
</dbReference>
<reference evidence="1" key="1">
    <citation type="submission" date="2021-02" db="EMBL/GenBank/DDBJ databases">
        <authorList>
            <person name="Dougan E. K."/>
            <person name="Rhodes N."/>
            <person name="Thang M."/>
            <person name="Chan C."/>
        </authorList>
    </citation>
    <scope>NUCLEOTIDE SEQUENCE</scope>
</reference>
<dbReference type="OrthoDB" id="436800at2759"/>
<evidence type="ECO:0000313" key="1">
    <source>
        <dbReference type="EMBL" id="CAE7316487.1"/>
    </source>
</evidence>
<comment type="caution">
    <text evidence="1">The sequence shown here is derived from an EMBL/GenBank/DDBJ whole genome shotgun (WGS) entry which is preliminary data.</text>
</comment>
<dbReference type="AlphaFoldDB" id="A0A812NP74"/>
<dbReference type="Proteomes" id="UP000649617">
    <property type="component" value="Unassembled WGS sequence"/>
</dbReference>
<evidence type="ECO:0000313" key="2">
    <source>
        <dbReference type="Proteomes" id="UP000649617"/>
    </source>
</evidence>
<sequence>ELSSRVKAWSVGLSSLPLKWFQAEKESDIMLETFKMDEAVKSKSTIRLTWTRAVAHVMLVKQLLTLEGVLKKKEDFPLWFKQVRSTDETANLNGGSKNDKENKGPYSAGALACMQTFHVLIQPDLKAEWQKMEAATVGFDGPVTGWVKVDSLMAKVRQRLKKRSLADNAEGTGSRGQ</sequence>
<gene>
    <name evidence="1" type="ORF">SPIL2461_LOCUS7271</name>
</gene>
<keyword evidence="2" id="KW-1185">Reference proteome</keyword>
<proteinExistence type="predicted"/>
<feature type="non-terminal residue" evidence="1">
    <location>
        <position position="177"/>
    </location>
</feature>